<comment type="caution">
    <text evidence="1">The sequence shown here is derived from an EMBL/GenBank/DDBJ whole genome shotgun (WGS) entry which is preliminary data.</text>
</comment>
<sequence length="109" mass="11621">MNMYYNDVEASEDMTLPVPDTLGAWHHHCHLIRFPQYRLYVDGALAGSGVMVGPDVPLQLNGTIYIGQEQDALAGGLDAMQSTSAHIAQVPPSIGLCGVSAVLIRFGPA</sequence>
<keyword evidence="2" id="KW-1185">Reference proteome</keyword>
<gene>
    <name evidence="1" type="primary">NPTX1_2</name>
    <name evidence="1" type="ORF">E2C01_060360</name>
</gene>
<dbReference type="Pfam" id="PF13385">
    <property type="entry name" value="Laminin_G_3"/>
    <property type="match status" value="1"/>
</dbReference>
<dbReference type="InterPro" id="IPR013320">
    <property type="entry name" value="ConA-like_dom_sf"/>
</dbReference>
<organism evidence="1 2">
    <name type="scientific">Portunus trituberculatus</name>
    <name type="common">Swimming crab</name>
    <name type="synonym">Neptunus trituberculatus</name>
    <dbReference type="NCBI Taxonomy" id="210409"/>
    <lineage>
        <taxon>Eukaryota</taxon>
        <taxon>Metazoa</taxon>
        <taxon>Ecdysozoa</taxon>
        <taxon>Arthropoda</taxon>
        <taxon>Crustacea</taxon>
        <taxon>Multicrustacea</taxon>
        <taxon>Malacostraca</taxon>
        <taxon>Eumalacostraca</taxon>
        <taxon>Eucarida</taxon>
        <taxon>Decapoda</taxon>
        <taxon>Pleocyemata</taxon>
        <taxon>Brachyura</taxon>
        <taxon>Eubrachyura</taxon>
        <taxon>Portunoidea</taxon>
        <taxon>Portunidae</taxon>
        <taxon>Portuninae</taxon>
        <taxon>Portunus</taxon>
    </lineage>
</organism>
<proteinExistence type="predicted"/>
<name>A0A5B7HBU5_PORTR</name>
<dbReference type="EMBL" id="VSRR010024466">
    <property type="protein sequence ID" value="MPC66214.1"/>
    <property type="molecule type" value="Genomic_DNA"/>
</dbReference>
<accession>A0A5B7HBU5</accession>
<dbReference type="AlphaFoldDB" id="A0A5B7HBU5"/>
<evidence type="ECO:0000313" key="2">
    <source>
        <dbReference type="Proteomes" id="UP000324222"/>
    </source>
</evidence>
<dbReference type="Gene3D" id="2.60.120.200">
    <property type="match status" value="1"/>
</dbReference>
<reference evidence="1 2" key="1">
    <citation type="submission" date="2019-05" db="EMBL/GenBank/DDBJ databases">
        <title>Another draft genome of Portunus trituberculatus and its Hox gene families provides insights of decapod evolution.</title>
        <authorList>
            <person name="Jeong J.-H."/>
            <person name="Song I."/>
            <person name="Kim S."/>
            <person name="Choi T."/>
            <person name="Kim D."/>
            <person name="Ryu S."/>
            <person name="Kim W."/>
        </authorList>
    </citation>
    <scope>NUCLEOTIDE SEQUENCE [LARGE SCALE GENOMIC DNA]</scope>
    <source>
        <tissue evidence="1">Muscle</tissue>
    </source>
</reference>
<protein>
    <submittedName>
        <fullName evidence="1">Neuronal pentraxin-1</fullName>
    </submittedName>
</protein>
<dbReference type="OrthoDB" id="547680at2759"/>
<evidence type="ECO:0000313" key="1">
    <source>
        <dbReference type="EMBL" id="MPC66214.1"/>
    </source>
</evidence>
<dbReference type="Proteomes" id="UP000324222">
    <property type="component" value="Unassembled WGS sequence"/>
</dbReference>
<dbReference type="SUPFAM" id="SSF49899">
    <property type="entry name" value="Concanavalin A-like lectins/glucanases"/>
    <property type="match status" value="1"/>
</dbReference>